<proteinExistence type="predicted"/>
<dbReference type="AlphaFoldDB" id="A0A3N4VRY8"/>
<protein>
    <recommendedName>
        <fullName evidence="4">DUF4124 domain-containing protein</fullName>
    </recommendedName>
</protein>
<comment type="caution">
    <text evidence="2">The sequence shown here is derived from an EMBL/GenBank/DDBJ whole genome shotgun (WGS) entry which is preliminary data.</text>
</comment>
<name>A0A3N4VRY8_9GAMM</name>
<evidence type="ECO:0008006" key="4">
    <source>
        <dbReference type="Google" id="ProtNLM"/>
    </source>
</evidence>
<gene>
    <name evidence="2" type="ORF">EDC50_1666</name>
</gene>
<feature type="signal peptide" evidence="1">
    <location>
        <begin position="1"/>
        <end position="25"/>
    </location>
</feature>
<dbReference type="EMBL" id="RKQN01000002">
    <property type="protein sequence ID" value="RPE79837.1"/>
    <property type="molecule type" value="Genomic_DNA"/>
</dbReference>
<accession>A0A3N4VRY8</accession>
<organism evidence="2 3">
    <name type="scientific">Vulcaniibacterium tengchongense</name>
    <dbReference type="NCBI Taxonomy" id="1273429"/>
    <lineage>
        <taxon>Bacteria</taxon>
        <taxon>Pseudomonadati</taxon>
        <taxon>Pseudomonadota</taxon>
        <taxon>Gammaproteobacteria</taxon>
        <taxon>Lysobacterales</taxon>
        <taxon>Lysobacteraceae</taxon>
        <taxon>Vulcaniibacterium</taxon>
    </lineage>
</organism>
<dbReference type="Proteomes" id="UP000269708">
    <property type="component" value="Unassembled WGS sequence"/>
</dbReference>
<evidence type="ECO:0000256" key="1">
    <source>
        <dbReference type="SAM" id="SignalP"/>
    </source>
</evidence>
<feature type="chain" id="PRO_5018188954" description="DUF4124 domain-containing protein" evidence="1">
    <location>
        <begin position="26"/>
        <end position="201"/>
    </location>
</feature>
<evidence type="ECO:0000313" key="3">
    <source>
        <dbReference type="Proteomes" id="UP000269708"/>
    </source>
</evidence>
<dbReference type="RefSeq" id="WP_123770012.1">
    <property type="nucleotide sequence ID" value="NZ_RKQN01000002.1"/>
</dbReference>
<keyword evidence="1" id="KW-0732">Signal</keyword>
<sequence length="201" mass="21127">MPRRARIAPRLAAAVLVAATGAAQAQTVIYRCTDAAGRVALQNDRPCPQGSKQETRVIEAPAAPWRALPPATPAPAAAAPVIATPAPAPAAASRVAPPPLYVCGGQDRERYYSEAEQPPSRCVPLPVVGLDGTRATAAGSACQVVQDRCEAVPAEAQCTQWRRYLGELEFKARFAPGGRRPDAQAEAERVRRLLAASLCGD</sequence>
<evidence type="ECO:0000313" key="2">
    <source>
        <dbReference type="EMBL" id="RPE79837.1"/>
    </source>
</evidence>
<dbReference type="OrthoDB" id="5974493at2"/>
<keyword evidence="3" id="KW-1185">Reference proteome</keyword>
<reference evidence="2 3" key="1">
    <citation type="submission" date="2018-11" db="EMBL/GenBank/DDBJ databases">
        <title>Genomic Encyclopedia of Type Strains, Phase IV (KMG-IV): sequencing the most valuable type-strain genomes for metagenomic binning, comparative biology and taxonomic classification.</title>
        <authorList>
            <person name="Goeker M."/>
        </authorList>
    </citation>
    <scope>NUCLEOTIDE SEQUENCE [LARGE SCALE GENOMIC DNA]</scope>
    <source>
        <strain evidence="2 3">DSM 25623</strain>
    </source>
</reference>